<name>A0AAD5Q7H1_PYTIN</name>
<keyword evidence="2" id="KW-1185">Reference proteome</keyword>
<evidence type="ECO:0008006" key="3">
    <source>
        <dbReference type="Google" id="ProtNLM"/>
    </source>
</evidence>
<organism evidence="1 2">
    <name type="scientific">Pythium insidiosum</name>
    <name type="common">Pythiosis disease agent</name>
    <dbReference type="NCBI Taxonomy" id="114742"/>
    <lineage>
        <taxon>Eukaryota</taxon>
        <taxon>Sar</taxon>
        <taxon>Stramenopiles</taxon>
        <taxon>Oomycota</taxon>
        <taxon>Peronosporomycetes</taxon>
        <taxon>Pythiales</taxon>
        <taxon>Pythiaceae</taxon>
        <taxon>Pythium</taxon>
    </lineage>
</organism>
<accession>A0AAD5Q7H1</accession>
<gene>
    <name evidence="1" type="ORF">P43SY_006530</name>
</gene>
<protein>
    <recommendedName>
        <fullName evidence="3">Sfi1 spindle body domain-containing protein</fullName>
    </recommendedName>
</protein>
<dbReference type="Proteomes" id="UP001209570">
    <property type="component" value="Unassembled WGS sequence"/>
</dbReference>
<proteinExistence type="predicted"/>
<dbReference type="AlphaFoldDB" id="A0AAD5Q7H1"/>
<sequence length="546" mass="62556">MTSLPPRHDVPHVQRRLAKAARLLTFDAVEHARRQRQFETLVLSQIFERAERHRRHSLAQGKTPLGRSIDSDVDAQEAARWRDARAPISLLELLQAAPAVLKKHGVAAPDDELFHRYLLSLSTDPTPDWRVKLLNFSRKHQPRVTRLCRAGAPADQRPGDAYPRAKGAARVAPLAPMPVSPRRATRSFDDELLLDRRPNDLFADPEELRAADRFGDVLATQQLKPLKLKENKQLNSPVARSPVTGPLAKRRHATPSSFNVTFNTSGGHLELAGESSEDDELLPTPERVSTLLLSPSPSPSPSRASRSTAEFGALALVFQQWKELAALHRLRREHTQREIQLRQAVTPPSCTLALFRWIALTLPERHAFAAPCHAMPAFVLRRMARLAPDRLTVLQQLTHDVTLYVLHRILATWRDASRRQRACRVRALIRRRTAELALASQALAAWHVTARRAAHVRVLALAIQRREQRRLRRRSLATWRTRLSMRQRELMGALYLEKKLRTECFTRWVRWTQRQRTLNTLHRQRLLRRVFSRWSSATRRQRNAGA</sequence>
<reference evidence="1" key="1">
    <citation type="submission" date="2021-12" db="EMBL/GenBank/DDBJ databases">
        <title>Prjna785345.</title>
        <authorList>
            <person name="Rujirawat T."/>
            <person name="Krajaejun T."/>
        </authorList>
    </citation>
    <scope>NUCLEOTIDE SEQUENCE</scope>
    <source>
        <strain evidence="1">Pi057C3</strain>
    </source>
</reference>
<evidence type="ECO:0000313" key="2">
    <source>
        <dbReference type="Proteomes" id="UP001209570"/>
    </source>
</evidence>
<dbReference type="EMBL" id="JAKCXM010000113">
    <property type="protein sequence ID" value="KAJ0402015.1"/>
    <property type="molecule type" value="Genomic_DNA"/>
</dbReference>
<comment type="caution">
    <text evidence="1">The sequence shown here is derived from an EMBL/GenBank/DDBJ whole genome shotgun (WGS) entry which is preliminary data.</text>
</comment>
<evidence type="ECO:0000313" key="1">
    <source>
        <dbReference type="EMBL" id="KAJ0402015.1"/>
    </source>
</evidence>